<proteinExistence type="predicted"/>
<dbReference type="AlphaFoldDB" id="A0A0X3PFJ5"/>
<accession>A0A0X3PFJ5</accession>
<feature type="signal peptide" evidence="1">
    <location>
        <begin position="1"/>
        <end position="19"/>
    </location>
</feature>
<evidence type="ECO:0000313" key="2">
    <source>
        <dbReference type="EMBL" id="JAP50539.1"/>
    </source>
</evidence>
<sequence length="103" mass="11858">MNLITCCNVGIIIVPVLFALDIQIHTSPLFIHCLNKERSIRYVEVNIMQPSHFSMEIPRPCRHCDPITLTILMKLLDIKITKAQTSITHTYMESSVISKCRYI</sequence>
<protein>
    <recommendedName>
        <fullName evidence="3">Secreted protein</fullName>
    </recommendedName>
</protein>
<reference evidence="2" key="1">
    <citation type="submission" date="2016-01" db="EMBL/GenBank/DDBJ databases">
        <title>Reference transcriptome for the parasite Schistocephalus solidus: insights into the molecular evolution of parasitism.</title>
        <authorList>
            <person name="Hebert F.O."/>
            <person name="Grambauer S."/>
            <person name="Barber I."/>
            <person name="Landry C.R."/>
            <person name="Aubin-Horth N."/>
        </authorList>
    </citation>
    <scope>NUCLEOTIDE SEQUENCE</scope>
</reference>
<organism evidence="2">
    <name type="scientific">Schistocephalus solidus</name>
    <name type="common">Tapeworm</name>
    <dbReference type="NCBI Taxonomy" id="70667"/>
    <lineage>
        <taxon>Eukaryota</taxon>
        <taxon>Metazoa</taxon>
        <taxon>Spiralia</taxon>
        <taxon>Lophotrochozoa</taxon>
        <taxon>Platyhelminthes</taxon>
        <taxon>Cestoda</taxon>
        <taxon>Eucestoda</taxon>
        <taxon>Diphyllobothriidea</taxon>
        <taxon>Diphyllobothriidae</taxon>
        <taxon>Schistocephalus</taxon>
    </lineage>
</organism>
<evidence type="ECO:0000256" key="1">
    <source>
        <dbReference type="SAM" id="SignalP"/>
    </source>
</evidence>
<evidence type="ECO:0008006" key="3">
    <source>
        <dbReference type="Google" id="ProtNLM"/>
    </source>
</evidence>
<feature type="chain" id="PRO_5007440176" description="Secreted protein" evidence="1">
    <location>
        <begin position="20"/>
        <end position="103"/>
    </location>
</feature>
<dbReference type="EMBL" id="GEEE01012686">
    <property type="protein sequence ID" value="JAP50539.1"/>
    <property type="molecule type" value="Transcribed_RNA"/>
</dbReference>
<dbReference type="EMBL" id="GEEE01005214">
    <property type="protein sequence ID" value="JAP58011.1"/>
    <property type="molecule type" value="Transcribed_RNA"/>
</dbReference>
<keyword evidence="1" id="KW-0732">Signal</keyword>
<name>A0A0X3PFJ5_SCHSO</name>
<gene>
    <name evidence="2" type="ORF">TR128149</name>
</gene>